<evidence type="ECO:0000256" key="8">
    <source>
        <dbReference type="SAM" id="Phobius"/>
    </source>
</evidence>
<feature type="transmembrane region" description="Helical" evidence="8">
    <location>
        <begin position="140"/>
        <end position="158"/>
    </location>
</feature>
<evidence type="ECO:0000256" key="2">
    <source>
        <dbReference type="ARBA" id="ARBA00022485"/>
    </source>
</evidence>
<feature type="transmembrane region" description="Helical" evidence="8">
    <location>
        <begin position="170"/>
        <end position="192"/>
    </location>
</feature>
<organism evidence="10 11">
    <name type="scientific">Roseovarius phycicola</name>
    <dbReference type="NCBI Taxonomy" id="3080976"/>
    <lineage>
        <taxon>Bacteria</taxon>
        <taxon>Pseudomonadati</taxon>
        <taxon>Pseudomonadota</taxon>
        <taxon>Alphaproteobacteria</taxon>
        <taxon>Rhodobacterales</taxon>
        <taxon>Roseobacteraceae</taxon>
        <taxon>Roseovarius</taxon>
    </lineage>
</organism>
<keyword evidence="8" id="KW-0812">Transmembrane</keyword>
<evidence type="ECO:0000256" key="3">
    <source>
        <dbReference type="ARBA" id="ARBA00022723"/>
    </source>
</evidence>
<keyword evidence="11" id="KW-1185">Reference proteome</keyword>
<dbReference type="InterPro" id="IPR051684">
    <property type="entry name" value="Electron_Trans/Redox"/>
</dbReference>
<dbReference type="InterPro" id="IPR017900">
    <property type="entry name" value="4Fe4S_Fe_S_CS"/>
</dbReference>
<keyword evidence="8" id="KW-1133">Transmembrane helix</keyword>
<keyword evidence="2" id="KW-0004">4Fe-4S</keyword>
<feature type="domain" description="4Fe-4S ferredoxin-type" evidence="9">
    <location>
        <begin position="254"/>
        <end position="282"/>
    </location>
</feature>
<feature type="domain" description="4Fe-4S ferredoxin-type" evidence="9">
    <location>
        <begin position="217"/>
        <end position="248"/>
    </location>
</feature>
<dbReference type="PANTHER" id="PTHR30176:SF3">
    <property type="entry name" value="FERREDOXIN-TYPE PROTEIN NAPH"/>
    <property type="match status" value="1"/>
</dbReference>
<accession>A0ABZ2HF97</accession>
<keyword evidence="4" id="KW-0677">Repeat</keyword>
<protein>
    <submittedName>
        <fullName evidence="10">Quinol dehydrogenase ferredoxin subunit NapH</fullName>
    </submittedName>
</protein>
<keyword evidence="3" id="KW-0479">Metal-binding</keyword>
<feature type="transmembrane region" description="Helical" evidence="8">
    <location>
        <begin position="71"/>
        <end position="100"/>
    </location>
</feature>
<evidence type="ECO:0000259" key="9">
    <source>
        <dbReference type="PROSITE" id="PS51379"/>
    </source>
</evidence>
<keyword evidence="6" id="KW-0408">Iron</keyword>
<dbReference type="NCBIfam" id="TIGR02163">
    <property type="entry name" value="napH"/>
    <property type="match status" value="1"/>
</dbReference>
<dbReference type="InterPro" id="IPR011886">
    <property type="entry name" value="NapH_MauN"/>
</dbReference>
<dbReference type="PROSITE" id="PS51379">
    <property type="entry name" value="4FE4S_FER_2"/>
    <property type="match status" value="2"/>
</dbReference>
<evidence type="ECO:0000313" key="11">
    <source>
        <dbReference type="Proteomes" id="UP001364156"/>
    </source>
</evidence>
<keyword evidence="8" id="KW-0472">Membrane</keyword>
<dbReference type="Proteomes" id="UP001364156">
    <property type="component" value="Chromosome"/>
</dbReference>
<proteinExistence type="predicted"/>
<dbReference type="RefSeq" id="WP_338547873.1">
    <property type="nucleotide sequence ID" value="NZ_CP146069.1"/>
</dbReference>
<keyword evidence="5" id="KW-0249">Electron transport</keyword>
<name>A0ABZ2HF97_9RHOB</name>
<dbReference type="Gene3D" id="3.30.70.20">
    <property type="match status" value="1"/>
</dbReference>
<dbReference type="InterPro" id="IPR017896">
    <property type="entry name" value="4Fe4S_Fe-S-bd"/>
</dbReference>
<evidence type="ECO:0000256" key="6">
    <source>
        <dbReference type="ARBA" id="ARBA00023004"/>
    </source>
</evidence>
<evidence type="ECO:0000256" key="4">
    <source>
        <dbReference type="ARBA" id="ARBA00022737"/>
    </source>
</evidence>
<feature type="transmembrane region" description="Helical" evidence="8">
    <location>
        <begin position="34"/>
        <end position="51"/>
    </location>
</feature>
<reference evidence="10 11" key="1">
    <citation type="submission" date="2023-10" db="EMBL/GenBank/DDBJ databases">
        <title>Roseovarius strain S88 nov., isolated from a marine algae.</title>
        <authorList>
            <person name="Lee M.W."/>
            <person name="Lee J.K."/>
            <person name="Kim J.M."/>
            <person name="Choi D.G."/>
            <person name="Baek J.H."/>
            <person name="Bayburt H."/>
            <person name="Jung J.J."/>
            <person name="Han D.M."/>
            <person name="Jeon C.O."/>
        </authorList>
    </citation>
    <scope>NUCLEOTIDE SEQUENCE [LARGE SCALE GENOMIC DNA]</scope>
    <source>
        <strain evidence="10 11">S88</strain>
    </source>
</reference>
<dbReference type="Pfam" id="PF12838">
    <property type="entry name" value="Fer4_7"/>
    <property type="match status" value="1"/>
</dbReference>
<dbReference type="PANTHER" id="PTHR30176">
    <property type="entry name" value="FERREDOXIN-TYPE PROTEIN NAPH"/>
    <property type="match status" value="1"/>
</dbReference>
<sequence length="315" mass="33809">MSARTHLPVGQEAIAIKGWIGAHRFLLLRRASQLFFLALFLVGPWFGIWIVEGTLAGSRTLDILPLTDPFVLVQSMVAGHWPALTALIGAAIVVVAYAVLGGRTYCSWVCPINPVTDAAHWLHVKLGLPKGWQPKRNTRLWIALAAILASALTGTIAWELINPITILHRGLIFGLGFSLALIGLIFLFDLLLSRQGWCGHVCPVGAIYGLIGTKSVVRISAANRTACDDCMDCYAVCPENQVISPALKGKDGTSPLILSPDCTNCGRCIDVCAQDVFHFTHRFDNRIGALADLSSAATIGAASPDNGSTHHAEIN</sequence>
<dbReference type="EMBL" id="CP146069">
    <property type="protein sequence ID" value="WWR45036.1"/>
    <property type="molecule type" value="Genomic_DNA"/>
</dbReference>
<evidence type="ECO:0000313" key="10">
    <source>
        <dbReference type="EMBL" id="WWR45036.1"/>
    </source>
</evidence>
<evidence type="ECO:0000256" key="1">
    <source>
        <dbReference type="ARBA" id="ARBA00022448"/>
    </source>
</evidence>
<keyword evidence="1" id="KW-0813">Transport</keyword>
<evidence type="ECO:0000256" key="5">
    <source>
        <dbReference type="ARBA" id="ARBA00022982"/>
    </source>
</evidence>
<dbReference type="PROSITE" id="PS00198">
    <property type="entry name" value="4FE4S_FER_1"/>
    <property type="match status" value="1"/>
</dbReference>
<dbReference type="NCBIfam" id="NF007013">
    <property type="entry name" value="PRK09477.1"/>
    <property type="match status" value="1"/>
</dbReference>
<dbReference type="SUPFAM" id="SSF54862">
    <property type="entry name" value="4Fe-4S ferredoxins"/>
    <property type="match status" value="1"/>
</dbReference>
<gene>
    <name evidence="10" type="primary">napH</name>
    <name evidence="10" type="ORF">RZ517_09370</name>
</gene>
<keyword evidence="7" id="KW-0411">Iron-sulfur</keyword>
<evidence type="ECO:0000256" key="7">
    <source>
        <dbReference type="ARBA" id="ARBA00023014"/>
    </source>
</evidence>
<dbReference type="Pfam" id="PF12801">
    <property type="entry name" value="Fer4_5"/>
    <property type="match status" value="2"/>
</dbReference>